<dbReference type="InterPro" id="IPR007373">
    <property type="entry name" value="Thiamin_PyroPKinase_B1-bd"/>
</dbReference>
<keyword evidence="2" id="KW-0547">Nucleotide-binding</keyword>
<proteinExistence type="predicted"/>
<evidence type="ECO:0000256" key="2">
    <source>
        <dbReference type="ARBA" id="ARBA00022741"/>
    </source>
</evidence>
<evidence type="ECO:0000256" key="4">
    <source>
        <dbReference type="ARBA" id="ARBA00022840"/>
    </source>
</evidence>
<gene>
    <name evidence="7" type="ORF">SJ05684_c32420</name>
</gene>
<dbReference type="GO" id="GO:0009229">
    <property type="term" value="P:thiamine diphosphate biosynthetic process"/>
    <property type="evidence" value="ECO:0007669"/>
    <property type="project" value="InterPro"/>
</dbReference>
<dbReference type="eggNOG" id="COG1564">
    <property type="taxonomic scope" value="Bacteria"/>
</dbReference>
<evidence type="ECO:0000313" key="8">
    <source>
        <dbReference type="Proteomes" id="UP000217211"/>
    </source>
</evidence>
<dbReference type="CDD" id="cd07995">
    <property type="entry name" value="TPK"/>
    <property type="match status" value="1"/>
</dbReference>
<dbReference type="PANTHER" id="PTHR41299:SF1">
    <property type="entry name" value="THIAMINE PYROPHOSPHOKINASE"/>
    <property type="match status" value="1"/>
</dbReference>
<dbReference type="GO" id="GO:0030975">
    <property type="term" value="F:thiamine binding"/>
    <property type="evidence" value="ECO:0007669"/>
    <property type="project" value="InterPro"/>
</dbReference>
<dbReference type="SMART" id="SM00983">
    <property type="entry name" value="TPK_B1_binding"/>
    <property type="match status" value="1"/>
</dbReference>
<dbReference type="InterPro" id="IPR036759">
    <property type="entry name" value="TPK_catalytic_sf"/>
</dbReference>
<dbReference type="GO" id="GO:0006772">
    <property type="term" value="P:thiamine metabolic process"/>
    <property type="evidence" value="ECO:0007669"/>
    <property type="project" value="UniProtKB-UniRule"/>
</dbReference>
<dbReference type="Proteomes" id="UP000217211">
    <property type="component" value="Chromosome"/>
</dbReference>
<keyword evidence="1" id="KW-0808">Transferase</keyword>
<dbReference type="KEGG" id="esj:SJ05684_c32420"/>
<name>A0A249PG65_9HYPH</name>
<dbReference type="InterPro" id="IPR007371">
    <property type="entry name" value="TPK_catalytic"/>
</dbReference>
<keyword evidence="3 7" id="KW-0418">Kinase</keyword>
<feature type="domain" description="Thiamin pyrophosphokinase thiamin-binding" evidence="6">
    <location>
        <begin position="158"/>
        <end position="221"/>
    </location>
</feature>
<evidence type="ECO:0000259" key="6">
    <source>
        <dbReference type="SMART" id="SM00983"/>
    </source>
</evidence>
<dbReference type="Gene3D" id="3.40.50.10240">
    <property type="entry name" value="Thiamin pyrophosphokinase, catalytic domain"/>
    <property type="match status" value="1"/>
</dbReference>
<evidence type="ECO:0000256" key="5">
    <source>
        <dbReference type="NCBIfam" id="TIGR01378"/>
    </source>
</evidence>
<dbReference type="PANTHER" id="PTHR41299">
    <property type="entry name" value="THIAMINE PYROPHOSPHOKINASE"/>
    <property type="match status" value="1"/>
</dbReference>
<sequence length="232" mass="24743">MPGLSLQSRFALWASAMSQSPFTILLGGPLTLTKRLAAQLAGSRFIAADGGMRHARTLGVVPDLWVGDFDSTDESLFLEFAEVQREKYPAEKNATDGEIAVEAALSRGATSLIFAGALGGTRSDHAFLHLLRLAALAEQGLAVFMTSGEEEAYPLRPGSREIDLPKGSLFSILGFTELSGLTIENARYPLDGFHLPFGSSRTISNVAEGPVRFSLKSGRAVVLARPYDLSGA</sequence>
<organism evidence="7 8">
    <name type="scientific">Sinorhizobium sojae CCBAU 05684</name>
    <dbReference type="NCBI Taxonomy" id="716928"/>
    <lineage>
        <taxon>Bacteria</taxon>
        <taxon>Pseudomonadati</taxon>
        <taxon>Pseudomonadota</taxon>
        <taxon>Alphaproteobacteria</taxon>
        <taxon>Hyphomicrobiales</taxon>
        <taxon>Rhizobiaceae</taxon>
        <taxon>Sinorhizobium/Ensifer group</taxon>
        <taxon>Sinorhizobium</taxon>
    </lineage>
</organism>
<accession>A0A249PG65</accession>
<evidence type="ECO:0000313" key="7">
    <source>
        <dbReference type="EMBL" id="ASY64664.1"/>
    </source>
</evidence>
<dbReference type="GO" id="GO:0004788">
    <property type="term" value="F:thiamine diphosphokinase activity"/>
    <property type="evidence" value="ECO:0007669"/>
    <property type="project" value="UniProtKB-UniRule"/>
</dbReference>
<protein>
    <recommendedName>
        <fullName evidence="5">Thiamine diphosphokinase</fullName>
        <ecNumber evidence="5">2.7.6.2</ecNumber>
    </recommendedName>
</protein>
<reference evidence="7 8" key="1">
    <citation type="submission" date="2017-08" db="EMBL/GenBank/DDBJ databases">
        <title>Multipartite genome sequences of Sinorhizobium species nodulating soybeans.</title>
        <authorList>
            <person name="Tian C.F."/>
        </authorList>
    </citation>
    <scope>NUCLEOTIDE SEQUENCE [LARGE SCALE GENOMIC DNA]</scope>
    <source>
        <strain evidence="7 8">CCBAU 05684</strain>
    </source>
</reference>
<dbReference type="GO" id="GO:0016301">
    <property type="term" value="F:kinase activity"/>
    <property type="evidence" value="ECO:0007669"/>
    <property type="project" value="UniProtKB-KW"/>
</dbReference>
<evidence type="ECO:0000256" key="1">
    <source>
        <dbReference type="ARBA" id="ARBA00022679"/>
    </source>
</evidence>
<dbReference type="EMBL" id="CP023067">
    <property type="protein sequence ID" value="ASY64664.1"/>
    <property type="molecule type" value="Genomic_DNA"/>
</dbReference>
<keyword evidence="4" id="KW-0067">ATP-binding</keyword>
<dbReference type="STRING" id="716928.GCA_000261485_01250"/>
<dbReference type="NCBIfam" id="TIGR01378">
    <property type="entry name" value="thi_PPkinase"/>
    <property type="match status" value="1"/>
</dbReference>
<dbReference type="InterPro" id="IPR006282">
    <property type="entry name" value="Thi_PPkinase"/>
</dbReference>
<dbReference type="Pfam" id="PF04263">
    <property type="entry name" value="TPK_catalytic"/>
    <property type="match status" value="1"/>
</dbReference>
<dbReference type="Pfam" id="PF04265">
    <property type="entry name" value="TPK_B1_binding"/>
    <property type="match status" value="1"/>
</dbReference>
<dbReference type="SUPFAM" id="SSF63999">
    <property type="entry name" value="Thiamin pyrophosphokinase, catalytic domain"/>
    <property type="match status" value="1"/>
</dbReference>
<evidence type="ECO:0000256" key="3">
    <source>
        <dbReference type="ARBA" id="ARBA00022777"/>
    </source>
</evidence>
<keyword evidence="8" id="KW-1185">Reference proteome</keyword>
<dbReference type="EC" id="2.7.6.2" evidence="5"/>
<dbReference type="InterPro" id="IPR053149">
    <property type="entry name" value="TPK"/>
</dbReference>
<dbReference type="AlphaFoldDB" id="A0A249PG65"/>
<dbReference type="GO" id="GO:0005524">
    <property type="term" value="F:ATP binding"/>
    <property type="evidence" value="ECO:0007669"/>
    <property type="project" value="UniProtKB-KW"/>
</dbReference>